<name>A0A9W4UJM6_9PLEO</name>
<dbReference type="Proteomes" id="UP001152607">
    <property type="component" value="Unassembled WGS sequence"/>
</dbReference>
<dbReference type="EMBL" id="CAOQHR010000006">
    <property type="protein sequence ID" value="CAI6336101.1"/>
    <property type="molecule type" value="Genomic_DNA"/>
</dbReference>
<keyword evidence="3" id="KW-1185">Reference proteome</keyword>
<comment type="caution">
    <text evidence="2">The sequence shown here is derived from an EMBL/GenBank/DDBJ whole genome shotgun (WGS) entry which is preliminary data.</text>
</comment>
<dbReference type="AlphaFoldDB" id="A0A9W4UJM6"/>
<evidence type="ECO:0000256" key="1">
    <source>
        <dbReference type="SAM" id="MobiDB-lite"/>
    </source>
</evidence>
<accession>A0A9W4UJM6</accession>
<organism evidence="2 3">
    <name type="scientific">Periconia digitata</name>
    <dbReference type="NCBI Taxonomy" id="1303443"/>
    <lineage>
        <taxon>Eukaryota</taxon>
        <taxon>Fungi</taxon>
        <taxon>Dikarya</taxon>
        <taxon>Ascomycota</taxon>
        <taxon>Pezizomycotina</taxon>
        <taxon>Dothideomycetes</taxon>
        <taxon>Pleosporomycetidae</taxon>
        <taxon>Pleosporales</taxon>
        <taxon>Massarineae</taxon>
        <taxon>Periconiaceae</taxon>
        <taxon>Periconia</taxon>
    </lineage>
</organism>
<evidence type="ECO:0000313" key="2">
    <source>
        <dbReference type="EMBL" id="CAI6336101.1"/>
    </source>
</evidence>
<protein>
    <submittedName>
        <fullName evidence="2">Uncharacterized protein</fullName>
    </submittedName>
</protein>
<reference evidence="2" key="1">
    <citation type="submission" date="2023-01" db="EMBL/GenBank/DDBJ databases">
        <authorList>
            <person name="Van Ghelder C."/>
            <person name="Rancurel C."/>
        </authorList>
    </citation>
    <scope>NUCLEOTIDE SEQUENCE</scope>
    <source>
        <strain evidence="2">CNCM I-4278</strain>
    </source>
</reference>
<sequence length="381" mass="44779">MPDMQDLVPFGENAGYRHRRFNKTTAKQLKKQDEGHPDTLEEIPGETVKFLDETSAWEYYNRGVNVKPAESHKQEEYVKVISAANYLLKHDVSDAVIGQLWKELKWPGKIFDLEQRKIKAQTSRWQSHILAEQVYSIAQRLVSKCNSEEPPRNIFTMEARERKDVILNVWDAQVCQNMYRPLRKYIDFANIFARKREDRVKALYMWLKFGFYKAVEDCLMIRILKSKDGFKNQTRYAGESYDQWKRMWYREGMPPRPRIQDIPVRIMATANDIRTKMPPPSADLVPWDPDSDNEMAHRRGNKVKRDAQENNNDNDDDADSNAVVIARQARKQAKKELKWLKAGFKRGMASEEELERRRIAYKNAKKEARRLKKAAHRQSGA</sequence>
<evidence type="ECO:0000313" key="3">
    <source>
        <dbReference type="Proteomes" id="UP001152607"/>
    </source>
</evidence>
<proteinExistence type="predicted"/>
<feature type="region of interest" description="Disordered" evidence="1">
    <location>
        <begin position="275"/>
        <end position="321"/>
    </location>
</feature>
<gene>
    <name evidence="2" type="ORF">PDIGIT_LOCUS9192</name>
</gene>